<evidence type="ECO:0000256" key="1">
    <source>
        <dbReference type="ARBA" id="ARBA00022723"/>
    </source>
</evidence>
<feature type="compositionally biased region" description="Basic and acidic residues" evidence="7">
    <location>
        <begin position="635"/>
        <end position="646"/>
    </location>
</feature>
<keyword evidence="2 6" id="KW-0863">Zinc-finger</keyword>
<dbReference type="InterPro" id="IPR013083">
    <property type="entry name" value="Znf_RING/FYVE/PHD"/>
</dbReference>
<evidence type="ECO:0000259" key="8">
    <source>
        <dbReference type="PROSITE" id="PS50016"/>
    </source>
</evidence>
<dbReference type="Pfam" id="PF23121">
    <property type="entry name" value="SPOC_AIPP2"/>
    <property type="match status" value="1"/>
</dbReference>
<evidence type="ECO:0000256" key="7">
    <source>
        <dbReference type="SAM" id="MobiDB-lite"/>
    </source>
</evidence>
<dbReference type="EMBL" id="JBBWWR010000006">
    <property type="protein sequence ID" value="KAK8964698.1"/>
    <property type="molecule type" value="Genomic_DNA"/>
</dbReference>
<dbReference type="Proteomes" id="UP001412067">
    <property type="component" value="Unassembled WGS sequence"/>
</dbReference>
<protein>
    <recommendedName>
        <fullName evidence="8">PHD-type domain-containing protein</fullName>
    </recommendedName>
</protein>
<dbReference type="PROSITE" id="PS50016">
    <property type="entry name" value="ZF_PHD_2"/>
    <property type="match status" value="1"/>
</dbReference>
<evidence type="ECO:0000313" key="10">
    <source>
        <dbReference type="Proteomes" id="UP001412067"/>
    </source>
</evidence>
<dbReference type="InterPro" id="IPR049914">
    <property type="entry name" value="PHD1-3/5-6"/>
</dbReference>
<accession>A0ABR2ML34</accession>
<evidence type="ECO:0000256" key="6">
    <source>
        <dbReference type="PROSITE-ProRule" id="PRU00146"/>
    </source>
</evidence>
<dbReference type="SUPFAM" id="SSF57903">
    <property type="entry name" value="FYVE/PHD zinc finger"/>
    <property type="match status" value="1"/>
</dbReference>
<feature type="region of interest" description="Disordered" evidence="7">
    <location>
        <begin position="995"/>
        <end position="1014"/>
    </location>
</feature>
<keyword evidence="4" id="KW-0805">Transcription regulation</keyword>
<comment type="caution">
    <text evidence="9">The sequence shown here is derived from an EMBL/GenBank/DDBJ whole genome shotgun (WGS) entry which is preliminary data.</text>
</comment>
<dbReference type="PANTHER" id="PTHR33304:SF9">
    <property type="entry name" value="RING_FYVE_PHD ZINC FINGER SUPERFAMILY PROTEIN"/>
    <property type="match status" value="1"/>
</dbReference>
<sequence>MSETGTCTVCSAPCSLCMHYKSQSGFSYNRSVRTEADSSSVINADEVPIFKSRLRGKLQHAASETSNLLSTSSSHDSHSENAKGKTNLRASEANDASDVVDMPQVLFSDEVKESQPFKRGHAPDQFNLNSDIPELSHRFSSGKGDGQSELECHGDNILCISGTTDSNVVVCDSIVDIVEKGSSFVVNNDIITDEAGDDNQDHVTGGSHYIPKTSNATVDSSLLLNSCNLASVNNVSHVKSQLPSCINDVSPVTFPLSSHPEDAKSSLLKGGSMVIEGNLKLQPQSVINISVETEKVESSFVSWTVGKSPENDSSICPKDEVFAEHSIKGVFSSGTLQIDGLCQDTISGTVKPSDNCSEDHHVNDILERDDAILAAAKDNQNVQSQAVIVGENYESDIALDDVKVCDICGDAGREDLLAICSRCSDGAEHTYCMQEMLDKVPEGEWLCEECKIKGMENQNVDESEAVSGRLKSACLIDTKQNSMSISIPKQAHKLDTRLTDLDTGRSVNGLQIPLFSSKRQVDHLEEGKASELSGSSIERASPNKKPVLSRQLSAKNTVEGKVKSAIMETSSEAQPAKGSDAFSRAKNYLNSSSFKGLPPLYSPRGKFSRSVSFNNSNVNQNLKTLIENGPPKQKSTRDNDLREDSLFKPSPNTTSKHTTSGLSNTESGIKNSALLQSPIEGLRTLTEVKERNTVEKKNFSAIGSSSIRSSAATASNYPLKVDSKFVQLFSDGKMSSSSETGIRNRIEGVDVDELGSNEGKKQVSYSSKSAESLNGNYNTDNPKRLKIDKEGIQRTVSSVYGSFKKFEIASLHGIAQPLESANKGTVLRDSATAALRPSALGGTRAFRSQRGNEKGRVSHRPSIDKLGVSAHRTSTEQKLSEVDKRGNKWREVVDAAMSKSELKCNKLDTPVKLPSDSADMIFEADSKHITSASSQKSFFVERNNDKICSKDSSQASVNILAAIGSVRSHVLSVGSSQKANSIRDTRTTTELSAKSLAETTGEKPPLLENTSSGTAAAKPPLLECPSSVTIVQKHPIFAKPLSGMAVPKLDCIWQGSFNVTGDGSPCKTFFGIQAHLSKCASHRVFQVATKAPANIQLEEVSHISSCPLQLLRAGAQEENIALFFFAKDIESYEISYRKLTDKMHKNDLALRGNVDGAELLVFTSNKLPVNAQRWNKMHYLWGMFRGKSRICLPVMGEQKSSFSNEDFSAPSISDVSNAHNLEISLKQKKLSDSTASQGMQRESINGVDLPTVSAVIEDTTSRTPVASSTQNLLNQVLAGTKIPQEHPSFPIGSSSLGKSEPLRAITDTPNLRLHISTTKSCSEEKNVVRSDGTHQMKSRSARRKKAKKIFYHTHGLMEKEQTVCDFIDTKDGDSDGLSDEIGIESSLRKATSLPSISPNCTKGADSINIEEENENGEKETSQAVAGILGDDQIGNALVADLGSFSQRTTESDCARAPQRRCCSVLVKCQRALSRRRCRRAKNRVGCLPMIESRRKF</sequence>
<dbReference type="InterPro" id="IPR019787">
    <property type="entry name" value="Znf_PHD-finger"/>
</dbReference>
<dbReference type="Gene3D" id="3.30.40.10">
    <property type="entry name" value="Zinc/RING finger domain, C3HC4 (zinc finger)"/>
    <property type="match status" value="1"/>
</dbReference>
<gene>
    <name evidence="9" type="ORF">KSP40_PGU014880</name>
</gene>
<feature type="region of interest" description="Disordered" evidence="7">
    <location>
        <begin position="1324"/>
        <end position="1344"/>
    </location>
</feature>
<keyword evidence="1" id="KW-0479">Metal-binding</keyword>
<feature type="region of interest" description="Disordered" evidence="7">
    <location>
        <begin position="525"/>
        <end position="556"/>
    </location>
</feature>
<reference evidence="9 10" key="1">
    <citation type="journal article" date="2022" name="Nat. Plants">
        <title>Genomes of leafy and leafless Platanthera orchids illuminate the evolution of mycoheterotrophy.</title>
        <authorList>
            <person name="Li M.H."/>
            <person name="Liu K.W."/>
            <person name="Li Z."/>
            <person name="Lu H.C."/>
            <person name="Ye Q.L."/>
            <person name="Zhang D."/>
            <person name="Wang J.Y."/>
            <person name="Li Y.F."/>
            <person name="Zhong Z.M."/>
            <person name="Liu X."/>
            <person name="Yu X."/>
            <person name="Liu D.K."/>
            <person name="Tu X.D."/>
            <person name="Liu B."/>
            <person name="Hao Y."/>
            <person name="Liao X.Y."/>
            <person name="Jiang Y.T."/>
            <person name="Sun W.H."/>
            <person name="Chen J."/>
            <person name="Chen Y.Q."/>
            <person name="Ai Y."/>
            <person name="Zhai J.W."/>
            <person name="Wu S.S."/>
            <person name="Zhou Z."/>
            <person name="Hsiao Y.Y."/>
            <person name="Wu W.L."/>
            <person name="Chen Y.Y."/>
            <person name="Lin Y.F."/>
            <person name="Hsu J.L."/>
            <person name="Li C.Y."/>
            <person name="Wang Z.W."/>
            <person name="Zhao X."/>
            <person name="Zhong W.Y."/>
            <person name="Ma X.K."/>
            <person name="Ma L."/>
            <person name="Huang J."/>
            <person name="Chen G.Z."/>
            <person name="Huang M.Z."/>
            <person name="Huang L."/>
            <person name="Peng D.H."/>
            <person name="Luo Y.B."/>
            <person name="Zou S.Q."/>
            <person name="Chen S.P."/>
            <person name="Lan S."/>
            <person name="Tsai W.C."/>
            <person name="Van de Peer Y."/>
            <person name="Liu Z.J."/>
        </authorList>
    </citation>
    <scope>NUCLEOTIDE SEQUENCE [LARGE SCALE GENOMIC DNA]</scope>
    <source>
        <strain evidence="9">Lor288</strain>
    </source>
</reference>
<feature type="region of interest" description="Disordered" evidence="7">
    <location>
        <begin position="753"/>
        <end position="782"/>
    </location>
</feature>
<evidence type="ECO:0000256" key="5">
    <source>
        <dbReference type="ARBA" id="ARBA00023163"/>
    </source>
</evidence>
<dbReference type="InterPro" id="IPR011011">
    <property type="entry name" value="Znf_FYVE_PHD"/>
</dbReference>
<name>A0ABR2ML34_9ASPA</name>
<dbReference type="InterPro" id="IPR056280">
    <property type="entry name" value="AIPP2-like_SPOC"/>
</dbReference>
<feature type="compositionally biased region" description="Low complexity" evidence="7">
    <location>
        <begin position="63"/>
        <end position="74"/>
    </location>
</feature>
<feature type="region of interest" description="Disordered" evidence="7">
    <location>
        <begin position="622"/>
        <end position="675"/>
    </location>
</feature>
<evidence type="ECO:0000256" key="3">
    <source>
        <dbReference type="ARBA" id="ARBA00022833"/>
    </source>
</evidence>
<feature type="domain" description="PHD-type" evidence="8">
    <location>
        <begin position="402"/>
        <end position="453"/>
    </location>
</feature>
<dbReference type="SMART" id="SM00249">
    <property type="entry name" value="PHD"/>
    <property type="match status" value="1"/>
</dbReference>
<dbReference type="PANTHER" id="PTHR33304">
    <property type="match status" value="1"/>
</dbReference>
<organism evidence="9 10">
    <name type="scientific">Platanthera guangdongensis</name>
    <dbReference type="NCBI Taxonomy" id="2320717"/>
    <lineage>
        <taxon>Eukaryota</taxon>
        <taxon>Viridiplantae</taxon>
        <taxon>Streptophyta</taxon>
        <taxon>Embryophyta</taxon>
        <taxon>Tracheophyta</taxon>
        <taxon>Spermatophyta</taxon>
        <taxon>Magnoliopsida</taxon>
        <taxon>Liliopsida</taxon>
        <taxon>Asparagales</taxon>
        <taxon>Orchidaceae</taxon>
        <taxon>Orchidoideae</taxon>
        <taxon>Orchideae</taxon>
        <taxon>Orchidinae</taxon>
        <taxon>Platanthera</taxon>
    </lineage>
</organism>
<keyword evidence="10" id="KW-1185">Reference proteome</keyword>
<evidence type="ECO:0000313" key="9">
    <source>
        <dbReference type="EMBL" id="KAK8964698.1"/>
    </source>
</evidence>
<dbReference type="InterPro" id="IPR001965">
    <property type="entry name" value="Znf_PHD"/>
</dbReference>
<feature type="region of interest" description="Disordered" evidence="7">
    <location>
        <begin position="61"/>
        <end position="96"/>
    </location>
</feature>
<evidence type="ECO:0000256" key="2">
    <source>
        <dbReference type="ARBA" id="ARBA00022771"/>
    </source>
</evidence>
<proteinExistence type="predicted"/>
<feature type="compositionally biased region" description="Polar residues" evidence="7">
    <location>
        <begin position="650"/>
        <end position="675"/>
    </location>
</feature>
<feature type="compositionally biased region" description="Polar residues" evidence="7">
    <location>
        <begin position="763"/>
        <end position="780"/>
    </location>
</feature>
<feature type="compositionally biased region" description="Basic and acidic residues" evidence="7">
    <location>
        <begin position="1324"/>
        <end position="1334"/>
    </location>
</feature>
<keyword evidence="3" id="KW-0862">Zinc</keyword>
<evidence type="ECO:0000256" key="4">
    <source>
        <dbReference type="ARBA" id="ARBA00023015"/>
    </source>
</evidence>
<keyword evidence="5" id="KW-0804">Transcription</keyword>